<comment type="caution">
    <text evidence="1">The sequence shown here is derived from an EMBL/GenBank/DDBJ whole genome shotgun (WGS) entry which is preliminary data.</text>
</comment>
<keyword evidence="2" id="KW-1185">Reference proteome</keyword>
<proteinExistence type="predicted"/>
<organism evidence="1 2">
    <name type="scientific">Halocaridina rubra</name>
    <name type="common">Hawaiian red shrimp</name>
    <dbReference type="NCBI Taxonomy" id="373956"/>
    <lineage>
        <taxon>Eukaryota</taxon>
        <taxon>Metazoa</taxon>
        <taxon>Ecdysozoa</taxon>
        <taxon>Arthropoda</taxon>
        <taxon>Crustacea</taxon>
        <taxon>Multicrustacea</taxon>
        <taxon>Malacostraca</taxon>
        <taxon>Eumalacostraca</taxon>
        <taxon>Eucarida</taxon>
        <taxon>Decapoda</taxon>
        <taxon>Pleocyemata</taxon>
        <taxon>Caridea</taxon>
        <taxon>Atyoidea</taxon>
        <taxon>Atyidae</taxon>
        <taxon>Halocaridina</taxon>
    </lineage>
</organism>
<dbReference type="Proteomes" id="UP001381693">
    <property type="component" value="Unassembled WGS sequence"/>
</dbReference>
<dbReference type="AlphaFoldDB" id="A0AAN8WRA3"/>
<name>A0AAN8WRA3_HALRR</name>
<evidence type="ECO:0000313" key="2">
    <source>
        <dbReference type="Proteomes" id="UP001381693"/>
    </source>
</evidence>
<sequence length="68" mass="7175">MCGATDRMQETGPCVDKSAVTIPGGSAGTWTDGTRVCSATDDGRPNDGWATYDTTLQVTTGPWYVTSR</sequence>
<evidence type="ECO:0000313" key="1">
    <source>
        <dbReference type="EMBL" id="KAK7070906.1"/>
    </source>
</evidence>
<dbReference type="EMBL" id="JAXCGZ010015193">
    <property type="protein sequence ID" value="KAK7070906.1"/>
    <property type="molecule type" value="Genomic_DNA"/>
</dbReference>
<protein>
    <submittedName>
        <fullName evidence="1">Uncharacterized protein</fullName>
    </submittedName>
</protein>
<reference evidence="1 2" key="1">
    <citation type="submission" date="2023-11" db="EMBL/GenBank/DDBJ databases">
        <title>Halocaridina rubra genome assembly.</title>
        <authorList>
            <person name="Smith C."/>
        </authorList>
    </citation>
    <scope>NUCLEOTIDE SEQUENCE [LARGE SCALE GENOMIC DNA]</scope>
    <source>
        <strain evidence="1">EP-1</strain>
        <tissue evidence="1">Whole</tissue>
    </source>
</reference>
<accession>A0AAN8WRA3</accession>
<gene>
    <name evidence="1" type="ORF">SK128_026950</name>
</gene>